<dbReference type="GO" id="GO:0005634">
    <property type="term" value="C:nucleus"/>
    <property type="evidence" value="ECO:0007669"/>
    <property type="project" value="UniProtKB-SubCell"/>
</dbReference>
<evidence type="ECO:0000313" key="10">
    <source>
        <dbReference type="Proteomes" id="UP000887567"/>
    </source>
</evidence>
<keyword evidence="5" id="KW-0158">Chromosome</keyword>
<evidence type="ECO:0000256" key="4">
    <source>
        <dbReference type="ARBA" id="ARBA00016380"/>
    </source>
</evidence>
<dbReference type="PANTHER" id="PTHR31740:SF2">
    <property type="entry name" value="CENTROMERE PROTEIN L"/>
    <property type="match status" value="1"/>
</dbReference>
<comment type="similarity">
    <text evidence="3">Belongs to the CENP-L/IML3 family.</text>
</comment>
<keyword evidence="6" id="KW-0539">Nucleus</keyword>
<dbReference type="GO" id="GO:0000775">
    <property type="term" value="C:chromosome, centromeric region"/>
    <property type="evidence" value="ECO:0007669"/>
    <property type="project" value="UniProtKB-SubCell"/>
</dbReference>
<dbReference type="GeneID" id="110237519"/>
<keyword evidence="10" id="KW-1185">Reference proteome</keyword>
<evidence type="ECO:0000256" key="3">
    <source>
        <dbReference type="ARBA" id="ARBA00011060"/>
    </source>
</evidence>
<evidence type="ECO:0000256" key="6">
    <source>
        <dbReference type="ARBA" id="ARBA00023242"/>
    </source>
</evidence>
<reference evidence="9" key="1">
    <citation type="submission" date="2022-11" db="UniProtKB">
        <authorList>
            <consortium name="EnsemblMetazoa"/>
        </authorList>
    </citation>
    <scope>IDENTIFICATION</scope>
</reference>
<accession>A0A913X4I4</accession>
<feature type="compositionally biased region" description="Polar residues" evidence="8">
    <location>
        <begin position="12"/>
        <end position="31"/>
    </location>
</feature>
<dbReference type="KEGG" id="epa:110237519"/>
<protein>
    <recommendedName>
        <fullName evidence="4">Centromere protein L</fullName>
    </recommendedName>
</protein>
<dbReference type="EnsemblMetazoa" id="XM_021043121.2">
    <property type="protein sequence ID" value="XP_020898780.1"/>
    <property type="gene ID" value="LOC110237519"/>
</dbReference>
<evidence type="ECO:0000256" key="2">
    <source>
        <dbReference type="ARBA" id="ARBA00004584"/>
    </source>
</evidence>
<feature type="region of interest" description="Disordered" evidence="8">
    <location>
        <begin position="1"/>
        <end position="31"/>
    </location>
</feature>
<dbReference type="OrthoDB" id="8864979at2759"/>
<comment type="subcellular location">
    <subcellularLocation>
        <location evidence="2">Chromosome</location>
        <location evidence="2">Centromere</location>
    </subcellularLocation>
    <subcellularLocation>
        <location evidence="1">Nucleus</location>
    </subcellularLocation>
</comment>
<proteinExistence type="inferred from homology"/>
<dbReference type="InterPro" id="IPR025204">
    <property type="entry name" value="CENP-L"/>
</dbReference>
<evidence type="ECO:0000256" key="7">
    <source>
        <dbReference type="ARBA" id="ARBA00023328"/>
    </source>
</evidence>
<dbReference type="PANTHER" id="PTHR31740">
    <property type="entry name" value="CENTROMERE PROTEIN L"/>
    <property type="match status" value="1"/>
</dbReference>
<dbReference type="Pfam" id="PF13092">
    <property type="entry name" value="CENP-L"/>
    <property type="match status" value="1"/>
</dbReference>
<evidence type="ECO:0000256" key="1">
    <source>
        <dbReference type="ARBA" id="ARBA00004123"/>
    </source>
</evidence>
<keyword evidence="7" id="KW-0137">Centromere</keyword>
<organism evidence="9 10">
    <name type="scientific">Exaiptasia diaphana</name>
    <name type="common">Tropical sea anemone</name>
    <name type="synonym">Aiptasia pulchella</name>
    <dbReference type="NCBI Taxonomy" id="2652724"/>
    <lineage>
        <taxon>Eukaryota</taxon>
        <taxon>Metazoa</taxon>
        <taxon>Cnidaria</taxon>
        <taxon>Anthozoa</taxon>
        <taxon>Hexacorallia</taxon>
        <taxon>Actiniaria</taxon>
        <taxon>Aiptasiidae</taxon>
        <taxon>Exaiptasia</taxon>
    </lineage>
</organism>
<evidence type="ECO:0000256" key="5">
    <source>
        <dbReference type="ARBA" id="ARBA00022454"/>
    </source>
</evidence>
<dbReference type="AlphaFoldDB" id="A0A913X4I4"/>
<dbReference type="RefSeq" id="XP_020898780.1">
    <property type="nucleotide sequence ID" value="XM_021043121.2"/>
</dbReference>
<evidence type="ECO:0000256" key="8">
    <source>
        <dbReference type="SAM" id="MobiDB-lite"/>
    </source>
</evidence>
<name>A0A913X4I4_EXADI</name>
<dbReference type="OMA" id="TACKMDQ"/>
<evidence type="ECO:0000313" key="9">
    <source>
        <dbReference type="EnsemblMetazoa" id="XP_020898780.1"/>
    </source>
</evidence>
<dbReference type="Proteomes" id="UP000887567">
    <property type="component" value="Unplaced"/>
</dbReference>
<sequence>MAEENKEDDKNSSNYFTPLNPTRPNQVQKTWSSRKFTPYSITGSRRFTRILTSHSRVKKYNDMMKDPGMEITNLTPPDSPERLSSFITRTPGIAMQTNRELKDISSDICHIVGKTWRLHRCSPLHRFKTSFLQGYKRLLLGHLESIKTKGLAFEVGEEVYSIDGKFSVDISILQEFSFYDTDERALKVTVYQVVNNTSSPVLDAIFCNFGNDFQNWYGLDGFTFLPVCIVKGPVSLSRTVMSWFQDHFDCTIIPFKLPPIELTWYASLWAGLETDNKPCDFELCYTVPCSVKGLKKVSFCVDTGDVKLLWDSCHSNDSDIFTGEESQAFMEALNSHFYQHFRVHLGSLSLSRIRTSVVYLNSDGQIKILQAKYVRHILQQITAAALETDQHGRL</sequence>